<name>A0ABU3V5I6_9ACTN</name>
<geneLocation type="plasmid" evidence="1">
    <name>unnamed1</name>
</geneLocation>
<organism evidence="1 2">
    <name type="scientific">Streptomyces mirabilis</name>
    <dbReference type="NCBI Taxonomy" id="68239"/>
    <lineage>
        <taxon>Bacteria</taxon>
        <taxon>Bacillati</taxon>
        <taxon>Actinomycetota</taxon>
        <taxon>Actinomycetes</taxon>
        <taxon>Kitasatosporales</taxon>
        <taxon>Streptomycetaceae</taxon>
        <taxon>Streptomyces</taxon>
    </lineage>
</organism>
<keyword evidence="2" id="KW-1185">Reference proteome</keyword>
<evidence type="ECO:0000313" key="2">
    <source>
        <dbReference type="Proteomes" id="UP001257627"/>
    </source>
</evidence>
<protein>
    <submittedName>
        <fullName evidence="1">Uncharacterized protein</fullName>
    </submittedName>
</protein>
<keyword evidence="1" id="KW-0614">Plasmid</keyword>
<dbReference type="RefSeq" id="WP_266944373.1">
    <property type="nucleotide sequence ID" value="NZ_JAPEMK010000002.1"/>
</dbReference>
<reference evidence="1 2" key="1">
    <citation type="submission" date="2023-02" db="EMBL/GenBank/DDBJ databases">
        <authorList>
            <person name="Maleckis M."/>
        </authorList>
    </citation>
    <scope>NUCLEOTIDE SEQUENCE [LARGE SCALE GENOMIC DNA]</scope>
    <source>
        <strain evidence="1 2">P8-A2</strain>
        <plasmid evidence="1">unnamed1</plasmid>
    </source>
</reference>
<gene>
    <name evidence="1" type="ORF">PU648_56190</name>
</gene>
<sequence>MRTRTAVPVTVAATAAVLKAGRWQLYADRHRIHLVPVACRSCPHCRGGDGWWVGGANPEVEACGCWSERRELRIRLQPVPAWSD</sequence>
<proteinExistence type="predicted"/>
<comment type="caution">
    <text evidence="1">The sequence shown here is derived from an EMBL/GenBank/DDBJ whole genome shotgun (WGS) entry which is preliminary data.</text>
</comment>
<dbReference type="EMBL" id="JARAKF010000003">
    <property type="protein sequence ID" value="MDU9001429.1"/>
    <property type="molecule type" value="Genomic_DNA"/>
</dbReference>
<dbReference type="Proteomes" id="UP001257627">
    <property type="component" value="Unassembled WGS sequence"/>
</dbReference>
<evidence type="ECO:0000313" key="1">
    <source>
        <dbReference type="EMBL" id="MDU9001429.1"/>
    </source>
</evidence>
<accession>A0ABU3V5I6</accession>